<dbReference type="Gene3D" id="1.10.10.10">
    <property type="entry name" value="Winged helix-like DNA-binding domain superfamily/Winged helix DNA-binding domain"/>
    <property type="match status" value="1"/>
</dbReference>
<keyword evidence="7" id="KW-0175">Coiled coil</keyword>
<dbReference type="InterPro" id="IPR050905">
    <property type="entry name" value="Plant_NBS-LRR"/>
</dbReference>
<dbReference type="eggNOG" id="KOG4658">
    <property type="taxonomic scope" value="Eukaryota"/>
</dbReference>
<keyword evidence="5" id="KW-0611">Plant defense</keyword>
<dbReference type="InterPro" id="IPR032675">
    <property type="entry name" value="LRR_dom_sf"/>
</dbReference>
<dbReference type="Gene3D" id="1.10.8.430">
    <property type="entry name" value="Helical domain of apoptotic protease-activating factors"/>
    <property type="match status" value="1"/>
</dbReference>
<comment type="similarity">
    <text evidence="1">Belongs to the disease resistance NB-LRR family.</text>
</comment>
<organism evidence="10">
    <name type="scientific">Eucalyptus grandis</name>
    <name type="common">Flooded gum</name>
    <dbReference type="NCBI Taxonomy" id="71139"/>
    <lineage>
        <taxon>Eukaryota</taxon>
        <taxon>Viridiplantae</taxon>
        <taxon>Streptophyta</taxon>
        <taxon>Embryophyta</taxon>
        <taxon>Tracheophyta</taxon>
        <taxon>Spermatophyta</taxon>
        <taxon>Magnoliopsida</taxon>
        <taxon>eudicotyledons</taxon>
        <taxon>Gunneridae</taxon>
        <taxon>Pentapetalae</taxon>
        <taxon>rosids</taxon>
        <taxon>malvids</taxon>
        <taxon>Myrtales</taxon>
        <taxon>Myrtaceae</taxon>
        <taxon>Myrtoideae</taxon>
        <taxon>Eucalypteae</taxon>
        <taxon>Eucalyptus</taxon>
    </lineage>
</organism>
<feature type="coiled-coil region" evidence="7">
    <location>
        <begin position="49"/>
        <end position="79"/>
    </location>
</feature>
<keyword evidence="2" id="KW-0433">Leucine-rich repeat</keyword>
<dbReference type="GO" id="GO:0005524">
    <property type="term" value="F:ATP binding"/>
    <property type="evidence" value="ECO:0007669"/>
    <property type="project" value="UniProtKB-KW"/>
</dbReference>
<dbReference type="Gene3D" id="3.80.10.10">
    <property type="entry name" value="Ribonuclease Inhibitor"/>
    <property type="match status" value="3"/>
</dbReference>
<dbReference type="InParanoid" id="A0A059BM96"/>
<dbReference type="GO" id="GO:0043531">
    <property type="term" value="F:ADP binding"/>
    <property type="evidence" value="ECO:0007669"/>
    <property type="project" value="InterPro"/>
</dbReference>
<evidence type="ECO:0000313" key="10">
    <source>
        <dbReference type="EMBL" id="KCW67154.1"/>
    </source>
</evidence>
<evidence type="ECO:0000256" key="7">
    <source>
        <dbReference type="SAM" id="Coils"/>
    </source>
</evidence>
<dbReference type="PANTHER" id="PTHR33463:SF179">
    <property type="entry name" value="NB-ARC DOMAIN-CONTAINING PROTEIN"/>
    <property type="match status" value="1"/>
</dbReference>
<keyword evidence="6" id="KW-0067">ATP-binding</keyword>
<name>A0A059BM96_EUCGR</name>
<reference evidence="10" key="1">
    <citation type="submission" date="2013-07" db="EMBL/GenBank/DDBJ databases">
        <title>The genome of Eucalyptus grandis.</title>
        <authorList>
            <person name="Schmutz J."/>
            <person name="Hayes R."/>
            <person name="Myburg A."/>
            <person name="Tuskan G."/>
            <person name="Grattapaglia D."/>
            <person name="Rokhsar D.S."/>
        </authorList>
    </citation>
    <scope>NUCLEOTIDE SEQUENCE</scope>
    <source>
        <tissue evidence="10">Leaf extractions</tissue>
    </source>
</reference>
<evidence type="ECO:0000256" key="6">
    <source>
        <dbReference type="ARBA" id="ARBA00022840"/>
    </source>
</evidence>
<dbReference type="InterPro" id="IPR027417">
    <property type="entry name" value="P-loop_NTPase"/>
</dbReference>
<evidence type="ECO:0000256" key="3">
    <source>
        <dbReference type="ARBA" id="ARBA00022737"/>
    </source>
</evidence>
<evidence type="ECO:0000256" key="2">
    <source>
        <dbReference type="ARBA" id="ARBA00022614"/>
    </source>
</evidence>
<dbReference type="InterPro" id="IPR042197">
    <property type="entry name" value="Apaf_helical"/>
</dbReference>
<keyword evidence="3" id="KW-0677">Repeat</keyword>
<feature type="domain" description="NB-ARC" evidence="8">
    <location>
        <begin position="168"/>
        <end position="325"/>
    </location>
</feature>
<sequence length="1017" mass="115645">MDIDPSIASPHSSDSHDNLQVLEAATNAIAPSSSQDLNRGYPIMTAWSINANDEEIRKLKRKVEELDDKEADVKEQMEIESSSSVRKKPRKTVEKWLEKTERARNNFQIIGQANGETLPPKEQVVTLTREVEELIKQALPQTLLIEERDAKGVKFLERKLIGEAIHGNIEFIWGHLKKNRACKLGIYGMGGVGKTTIMKRVHDRLLEDATFDGVVFVTVSKDFSISKLQIDIRKELKFDVKEVEDEEKRAAMLAEHLERRKNCVLILDDVWEHPLLDLKEVGIPDSADGFKLVLTTRSFNVCCQMRCQEKIKIEPLSQEVAERLFLVELGSKGPPNLEIAKSIVKECVGLPIGVITMARSMLGATDVFEWRDALERLKESSIGLKDMENKVLMILKFSYDRLGDPDVQQCFLSCALYPEDELIYKFEMVEFFIDQGLIDGLNTRKKQYDRGLTILNKLIKVCLLEDDGDYMKMHDLIRDMALQIMSATSIVKARKGLKRIPLEEYWTDALEKVSLMKNNISEFPLNLSPNCPKLSTLLLDYGLHDVVIPDSFFKNLCGLKVLNLSRIDMTELPNSISDLVNLRALLLGDCMELRRIPYLGKLTSLRKLDAKNCRSLEALEGLEKLVNLRYLDLIKTRIERLPKGTLDHLLNLQYLKFPAVNEEDITKLGALETFECYLKNVDDFDKCVKAIEQSNNTRYYNLIVDLGKPEFFVQVSDDTRCGSFENLGRRVINRDWGHAIVSVGGECTGIFILIPRDVQAMMMKKCNGTTNLSSIGLLKYLEELEIERWENIGVLCGERDEEVINIHDSLARTPMSLLFPSLRVLKIWKCPKLKYLFGHGSKSNLPHLRKIEINECEEMVGIIAAVTSPPPHLLPFFPSLESINVESCGKMKRAVESEWMPHFPNLRWIEVTGCETMDEIIRGPPPYLLVEGIPLQSLMVKCCDNMRKLFPHEWLLHLRNLQGIDVCNCEGMVELISGAGQRQEGSIMTPVNNTPSSFQPSISLPKLDLLCYTIYPS</sequence>
<evidence type="ECO:0000259" key="8">
    <source>
        <dbReference type="Pfam" id="PF00931"/>
    </source>
</evidence>
<keyword evidence="4" id="KW-0547">Nucleotide-binding</keyword>
<protein>
    <submittedName>
        <fullName evidence="10">Uncharacterized protein</fullName>
    </submittedName>
</protein>
<dbReference type="PRINTS" id="PR00364">
    <property type="entry name" value="DISEASERSIST"/>
</dbReference>
<evidence type="ECO:0000259" key="9">
    <source>
        <dbReference type="Pfam" id="PF23559"/>
    </source>
</evidence>
<evidence type="ECO:0000256" key="5">
    <source>
        <dbReference type="ARBA" id="ARBA00022821"/>
    </source>
</evidence>
<evidence type="ECO:0000256" key="1">
    <source>
        <dbReference type="ARBA" id="ARBA00008894"/>
    </source>
</evidence>
<feature type="domain" description="Disease resistance protein winged helix" evidence="9">
    <location>
        <begin position="416"/>
        <end position="481"/>
    </location>
</feature>
<dbReference type="Pfam" id="PF23559">
    <property type="entry name" value="WHD_DRP"/>
    <property type="match status" value="1"/>
</dbReference>
<dbReference type="PANTHER" id="PTHR33463">
    <property type="entry name" value="NB-ARC DOMAIN-CONTAINING PROTEIN-RELATED"/>
    <property type="match status" value="1"/>
</dbReference>
<dbReference type="SUPFAM" id="SSF52058">
    <property type="entry name" value="L domain-like"/>
    <property type="match status" value="1"/>
</dbReference>
<dbReference type="InterPro" id="IPR058922">
    <property type="entry name" value="WHD_DRP"/>
</dbReference>
<evidence type="ECO:0000256" key="4">
    <source>
        <dbReference type="ARBA" id="ARBA00022741"/>
    </source>
</evidence>
<dbReference type="GO" id="GO:0006952">
    <property type="term" value="P:defense response"/>
    <property type="evidence" value="ECO:0007669"/>
    <property type="project" value="UniProtKB-KW"/>
</dbReference>
<dbReference type="InterPro" id="IPR002182">
    <property type="entry name" value="NB-ARC"/>
</dbReference>
<dbReference type="FunFam" id="3.40.50.300:FF:001091">
    <property type="entry name" value="Probable disease resistance protein At1g61300"/>
    <property type="match status" value="1"/>
</dbReference>
<accession>A0A059BM96</accession>
<dbReference type="OMA" id="EDNGHSI"/>
<dbReference type="AlphaFoldDB" id="A0A059BM96"/>
<dbReference type="Gene3D" id="3.40.50.300">
    <property type="entry name" value="P-loop containing nucleotide triphosphate hydrolases"/>
    <property type="match status" value="1"/>
</dbReference>
<dbReference type="InterPro" id="IPR036388">
    <property type="entry name" value="WH-like_DNA-bd_sf"/>
</dbReference>
<proteinExistence type="inferred from homology"/>
<dbReference type="Gramene" id="KCW67154">
    <property type="protein sequence ID" value="KCW67154"/>
    <property type="gene ID" value="EUGRSUZ_F00948"/>
</dbReference>
<dbReference type="Pfam" id="PF00931">
    <property type="entry name" value="NB-ARC"/>
    <property type="match status" value="1"/>
</dbReference>
<dbReference type="SUPFAM" id="SSF52540">
    <property type="entry name" value="P-loop containing nucleoside triphosphate hydrolases"/>
    <property type="match status" value="1"/>
</dbReference>
<dbReference type="EMBL" id="KK198758">
    <property type="protein sequence ID" value="KCW67154.1"/>
    <property type="molecule type" value="Genomic_DNA"/>
</dbReference>
<gene>
    <name evidence="10" type="ORF">EUGRSUZ_F00948</name>
</gene>